<dbReference type="OrthoDB" id="8776710at2"/>
<dbReference type="GO" id="GO:0003677">
    <property type="term" value="F:DNA binding"/>
    <property type="evidence" value="ECO:0007669"/>
    <property type="project" value="InterPro"/>
</dbReference>
<comment type="caution">
    <text evidence="2">The sequence shown here is derived from an EMBL/GenBank/DDBJ whole genome shotgun (WGS) entry which is preliminary data.</text>
</comment>
<keyword evidence="1" id="KW-0233">DNA recombination</keyword>
<dbReference type="AlphaFoldDB" id="A0A4R5TQ96"/>
<evidence type="ECO:0000313" key="3">
    <source>
        <dbReference type="Proteomes" id="UP000295411"/>
    </source>
</evidence>
<keyword evidence="3" id="KW-1185">Reference proteome</keyword>
<dbReference type="GO" id="GO:0006310">
    <property type="term" value="P:DNA recombination"/>
    <property type="evidence" value="ECO:0007669"/>
    <property type="project" value="UniProtKB-KW"/>
</dbReference>
<dbReference type="GO" id="GO:0015074">
    <property type="term" value="P:DNA integration"/>
    <property type="evidence" value="ECO:0007669"/>
    <property type="project" value="InterPro"/>
</dbReference>
<sequence length="684" mass="74459">MTMPNPARSPNLGIFAPDEPVWASEPDGPRYGQTVWDMGPLITRKSQAERRIDLAEIPDGYRSDAAGLMMVLAQPDHPAVINAGVIRRDGPAPTSAVYGTYLKLRTLARWATARSLPSFGIWEQRDCDGFLVDLQAGQHRENGRGLAPGTVRGYMEVLKLLRDFQAVLSEGLSFQPWGARSAAEIAGQDGWRTEVEAAPLIWSLWAPLLAASWAIVDQWSPDIITAFRARRDLPPDPVGPGGANALKIIREWDAASGKIPLHTGFGRSPGTRGEPNTRLLCRLLPISDTILRRSNHNYCQEAVDLLAAAAADPARRLFGGLIEPSVLVTQRDGTRTPWVGEIGLGETERFVGVLRAACYVVIACLSGMRDGEIQELRRDSVTTRDGLPALASIQHKGNDRLEGEARSWWAPQPVIRACEVLAEVSQHSDYLFARMATNAGPYSGDRDLPRLISFVNGDPITRPGRGSGLGLRPIDTTDSDSINAVTLRRSFAVYSTTKPGAELGLGIQLGHSAWRMTSGYFSDGQQQAVQHLDSVRKGILREQAAALIADPTPVAGPAARHITSFRAQVVADSSRADRIADTIADRLHFGLTNDCMWNAATSGCGTDRPHLSDHICIGLDCSNALLTQAHAPVLRDGIARIDAYLDREKGNPDMREQMQRNRTNLSRALRDLGQGPSSSNPMEE</sequence>
<accession>A0A4R5TQ96</accession>
<evidence type="ECO:0000313" key="2">
    <source>
        <dbReference type="EMBL" id="TDK23515.1"/>
    </source>
</evidence>
<gene>
    <name evidence="2" type="ORF">E2F48_16120</name>
</gene>
<reference evidence="2 3" key="1">
    <citation type="submission" date="2019-03" db="EMBL/GenBank/DDBJ databases">
        <title>Arthrobacter sp. nov., an bacterium isolated from biocrust in Mu Us Desert.</title>
        <authorList>
            <person name="Lixiong L."/>
        </authorList>
    </citation>
    <scope>NUCLEOTIDE SEQUENCE [LARGE SCALE GENOMIC DNA]</scope>
    <source>
        <strain evidence="2 3">SLN-3</strain>
    </source>
</reference>
<dbReference type="Gene3D" id="1.10.443.10">
    <property type="entry name" value="Intergrase catalytic core"/>
    <property type="match status" value="1"/>
</dbReference>
<dbReference type="EMBL" id="SMTK01000006">
    <property type="protein sequence ID" value="TDK23515.1"/>
    <property type="molecule type" value="Genomic_DNA"/>
</dbReference>
<dbReference type="SUPFAM" id="SSF56349">
    <property type="entry name" value="DNA breaking-rejoining enzymes"/>
    <property type="match status" value="1"/>
</dbReference>
<dbReference type="InterPro" id="IPR011010">
    <property type="entry name" value="DNA_brk_join_enz"/>
</dbReference>
<dbReference type="Proteomes" id="UP000295411">
    <property type="component" value="Unassembled WGS sequence"/>
</dbReference>
<dbReference type="InterPro" id="IPR013762">
    <property type="entry name" value="Integrase-like_cat_sf"/>
</dbReference>
<name>A0A4R5TQ96_9MICC</name>
<proteinExistence type="predicted"/>
<evidence type="ECO:0000256" key="1">
    <source>
        <dbReference type="ARBA" id="ARBA00023172"/>
    </source>
</evidence>
<organism evidence="2 3">
    <name type="scientific">Arthrobacter crusticola</name>
    <dbReference type="NCBI Taxonomy" id="2547960"/>
    <lineage>
        <taxon>Bacteria</taxon>
        <taxon>Bacillati</taxon>
        <taxon>Actinomycetota</taxon>
        <taxon>Actinomycetes</taxon>
        <taxon>Micrococcales</taxon>
        <taxon>Micrococcaceae</taxon>
        <taxon>Arthrobacter</taxon>
    </lineage>
</organism>
<evidence type="ECO:0008006" key="4">
    <source>
        <dbReference type="Google" id="ProtNLM"/>
    </source>
</evidence>
<protein>
    <recommendedName>
        <fullName evidence="4">Integrase</fullName>
    </recommendedName>
</protein>